<dbReference type="EMBL" id="JANRMS010000271">
    <property type="protein sequence ID" value="KAJ3542892.1"/>
    <property type="molecule type" value="Genomic_DNA"/>
</dbReference>
<name>A0ACC1SMT7_9HYPO</name>
<gene>
    <name evidence="1" type="ORF">NM208_g3861</name>
</gene>
<dbReference type="Proteomes" id="UP001148629">
    <property type="component" value="Unassembled WGS sequence"/>
</dbReference>
<proteinExistence type="predicted"/>
<organism evidence="1 2">
    <name type="scientific">Fusarium decemcellulare</name>
    <dbReference type="NCBI Taxonomy" id="57161"/>
    <lineage>
        <taxon>Eukaryota</taxon>
        <taxon>Fungi</taxon>
        <taxon>Dikarya</taxon>
        <taxon>Ascomycota</taxon>
        <taxon>Pezizomycotina</taxon>
        <taxon>Sordariomycetes</taxon>
        <taxon>Hypocreomycetidae</taxon>
        <taxon>Hypocreales</taxon>
        <taxon>Nectriaceae</taxon>
        <taxon>Fusarium</taxon>
        <taxon>Fusarium decemcellulare species complex</taxon>
    </lineage>
</organism>
<accession>A0ACC1SMT7</accession>
<evidence type="ECO:0000313" key="2">
    <source>
        <dbReference type="Proteomes" id="UP001148629"/>
    </source>
</evidence>
<keyword evidence="2" id="KW-1185">Reference proteome</keyword>
<sequence>MSTNMNAYPVNQLQSYFDSLVASGAICLLPGMRIKVGDDGVPRILSIALGIQMPTTTSWRATDAWQRLCRVIKYLESSTAPLYNRWRGAIGALHQLRDRDVVQDPDLVVRSIIQKAHSLTEEDLEELNPNKGFIRDMIFNNSCEFLQRSCEILFHRPPVTSNENDVGKHASFPSPMSERPRLSIAGNRFP</sequence>
<protein>
    <submittedName>
        <fullName evidence="1">Uncharacterized protein</fullName>
    </submittedName>
</protein>
<evidence type="ECO:0000313" key="1">
    <source>
        <dbReference type="EMBL" id="KAJ3542892.1"/>
    </source>
</evidence>
<reference evidence="1" key="1">
    <citation type="submission" date="2022-08" db="EMBL/GenBank/DDBJ databases">
        <title>Genome Sequence of Fusarium decemcellulare.</title>
        <authorList>
            <person name="Buettner E."/>
        </authorList>
    </citation>
    <scope>NUCLEOTIDE SEQUENCE</scope>
    <source>
        <strain evidence="1">Babe19</strain>
    </source>
</reference>
<comment type="caution">
    <text evidence="1">The sequence shown here is derived from an EMBL/GenBank/DDBJ whole genome shotgun (WGS) entry which is preliminary data.</text>
</comment>